<evidence type="ECO:0000313" key="2">
    <source>
        <dbReference type="EMBL" id="OIQ79564.1"/>
    </source>
</evidence>
<dbReference type="EMBL" id="MLJW01001193">
    <property type="protein sequence ID" value="OIQ79564.1"/>
    <property type="molecule type" value="Genomic_DNA"/>
</dbReference>
<feature type="region of interest" description="Disordered" evidence="1">
    <location>
        <begin position="50"/>
        <end position="73"/>
    </location>
</feature>
<gene>
    <name evidence="2" type="ORF">GALL_386980</name>
</gene>
<dbReference type="AlphaFoldDB" id="A0A1J5QHU2"/>
<protein>
    <submittedName>
        <fullName evidence="2">Uncharacterized protein</fullName>
    </submittedName>
</protein>
<organism evidence="2">
    <name type="scientific">mine drainage metagenome</name>
    <dbReference type="NCBI Taxonomy" id="410659"/>
    <lineage>
        <taxon>unclassified sequences</taxon>
        <taxon>metagenomes</taxon>
        <taxon>ecological metagenomes</taxon>
    </lineage>
</organism>
<name>A0A1J5QHU2_9ZZZZ</name>
<evidence type="ECO:0000256" key="1">
    <source>
        <dbReference type="SAM" id="MobiDB-lite"/>
    </source>
</evidence>
<reference evidence="2" key="1">
    <citation type="submission" date="2016-10" db="EMBL/GenBank/DDBJ databases">
        <title>Sequence of Gallionella enrichment culture.</title>
        <authorList>
            <person name="Poehlein A."/>
            <person name="Muehling M."/>
            <person name="Daniel R."/>
        </authorList>
    </citation>
    <scope>NUCLEOTIDE SEQUENCE</scope>
</reference>
<sequence length="228" mass="25136">MDHAHPVQQRGRYAVGEEGPVVVRDGHAERGARQFAGQQMVFQEDVVRMRGEAERDAQPAGRNHGRRRRVGGPMGVQMAGLQAPDIVQQRQGAPPGDQALGQGPRLAEEATHDFGEFPQRARWMAQNLGPRAQHGAPGRSGVDHPVQQGPGVGLHQSLARRFQRHDAHVHAEFEQFVDLPDDERLRPARKQGDEVDHPHGRSSLGWVRCGAGRTRPQIRHARGAPCDS</sequence>
<comment type="caution">
    <text evidence="2">The sequence shown here is derived from an EMBL/GenBank/DDBJ whole genome shotgun (WGS) entry which is preliminary data.</text>
</comment>
<feature type="region of interest" description="Disordered" evidence="1">
    <location>
        <begin position="185"/>
        <end position="208"/>
    </location>
</feature>
<proteinExistence type="predicted"/>
<feature type="compositionally biased region" description="Basic and acidic residues" evidence="1">
    <location>
        <begin position="185"/>
        <end position="199"/>
    </location>
</feature>
<accession>A0A1J5QHU2</accession>